<dbReference type="OrthoDB" id="10487617at2759"/>
<reference evidence="3" key="1">
    <citation type="submission" date="2013-09" db="EMBL/GenBank/DDBJ databases">
        <title>Corchorus olitorius genome sequencing.</title>
        <authorList>
            <person name="Alam M."/>
            <person name="Haque M.S."/>
            <person name="Islam M.S."/>
            <person name="Emdad E.M."/>
            <person name="Islam M.M."/>
            <person name="Ahmed B."/>
            <person name="Halim A."/>
            <person name="Hossen Q.M.M."/>
            <person name="Hossain M.Z."/>
            <person name="Ahmed R."/>
            <person name="Khan M.M."/>
            <person name="Islam R."/>
            <person name="Rashid M.M."/>
            <person name="Khan S.A."/>
            <person name="Rahman M.S."/>
            <person name="Alam M."/>
            <person name="Yahiya A.S."/>
            <person name="Khan M.S."/>
            <person name="Azam M.S."/>
            <person name="Haque T."/>
            <person name="Lashkar M.Z.H."/>
            <person name="Akhand A.I."/>
            <person name="Morshed G."/>
            <person name="Roy S."/>
            <person name="Uddin K.S."/>
            <person name="Rabeya T."/>
            <person name="Hossain A.S."/>
            <person name="Chowdhury A."/>
            <person name="Snigdha A.R."/>
            <person name="Mortoza M.S."/>
            <person name="Matin S.A."/>
            <person name="Hoque S.M.E."/>
            <person name="Islam M.K."/>
            <person name="Roy D.K."/>
            <person name="Haider R."/>
            <person name="Moosa M.M."/>
            <person name="Elias S.M."/>
            <person name="Hasan A.M."/>
            <person name="Jahan S."/>
            <person name="Shafiuddin M."/>
            <person name="Mahmood N."/>
            <person name="Shommy N.S."/>
        </authorList>
    </citation>
    <scope>NUCLEOTIDE SEQUENCE [LARGE SCALE GENOMIC DNA]</scope>
    <source>
        <strain evidence="3">cv. O-4</strain>
    </source>
</reference>
<sequence length="126" mass="14252">MDVFNSSTSRSFKSTFAFVGYKHESEINRAIFRADVPSENKSLFLITIKPLFTFRNPDPLVVKRDIESRHAHVVGFVKALKPPSGSKYRPPHVLSPEVDNGNIGGPSKVNNEVFSMYPWIPKEDMD</sequence>
<dbReference type="EMBL" id="AWUE01023569">
    <property type="protein sequence ID" value="OMO53304.1"/>
    <property type="molecule type" value="Genomic_DNA"/>
</dbReference>
<feature type="region of interest" description="Disordered" evidence="1">
    <location>
        <begin position="83"/>
        <end position="102"/>
    </location>
</feature>
<organism evidence="2 3">
    <name type="scientific">Corchorus olitorius</name>
    <dbReference type="NCBI Taxonomy" id="93759"/>
    <lineage>
        <taxon>Eukaryota</taxon>
        <taxon>Viridiplantae</taxon>
        <taxon>Streptophyta</taxon>
        <taxon>Embryophyta</taxon>
        <taxon>Tracheophyta</taxon>
        <taxon>Spermatophyta</taxon>
        <taxon>Magnoliopsida</taxon>
        <taxon>eudicotyledons</taxon>
        <taxon>Gunneridae</taxon>
        <taxon>Pentapetalae</taxon>
        <taxon>rosids</taxon>
        <taxon>malvids</taxon>
        <taxon>Malvales</taxon>
        <taxon>Malvaceae</taxon>
        <taxon>Grewioideae</taxon>
        <taxon>Apeibeae</taxon>
        <taxon>Corchorus</taxon>
    </lineage>
</organism>
<comment type="caution">
    <text evidence="2">The sequence shown here is derived from an EMBL/GenBank/DDBJ whole genome shotgun (WGS) entry which is preliminary data.</text>
</comment>
<name>A0A1R3G5F0_9ROSI</name>
<dbReference type="Proteomes" id="UP000187203">
    <property type="component" value="Unassembled WGS sequence"/>
</dbReference>
<dbReference type="AlphaFoldDB" id="A0A1R3G5F0"/>
<gene>
    <name evidence="2" type="ORF">COLO4_36780</name>
</gene>
<evidence type="ECO:0000313" key="2">
    <source>
        <dbReference type="EMBL" id="OMO53304.1"/>
    </source>
</evidence>
<protein>
    <submittedName>
        <fullName evidence="2">Uncharacterized protein</fullName>
    </submittedName>
</protein>
<evidence type="ECO:0000313" key="3">
    <source>
        <dbReference type="Proteomes" id="UP000187203"/>
    </source>
</evidence>
<accession>A0A1R3G5F0</accession>
<keyword evidence="3" id="KW-1185">Reference proteome</keyword>
<evidence type="ECO:0000256" key="1">
    <source>
        <dbReference type="SAM" id="MobiDB-lite"/>
    </source>
</evidence>
<proteinExistence type="predicted"/>